<dbReference type="SUPFAM" id="SSF54211">
    <property type="entry name" value="Ribosomal protein S5 domain 2-like"/>
    <property type="match status" value="1"/>
</dbReference>
<dbReference type="CDD" id="cd01886">
    <property type="entry name" value="EF-G"/>
    <property type="match status" value="1"/>
</dbReference>
<dbReference type="EMBL" id="JAGGLD010000010">
    <property type="protein sequence ID" value="MBP2002630.1"/>
    <property type="molecule type" value="Genomic_DNA"/>
</dbReference>
<dbReference type="NCBIfam" id="TIGR00231">
    <property type="entry name" value="small_GTP"/>
    <property type="match status" value="1"/>
</dbReference>
<dbReference type="SMART" id="SM00889">
    <property type="entry name" value="EFG_IV"/>
    <property type="match status" value="1"/>
</dbReference>
<dbReference type="InterPro" id="IPR035647">
    <property type="entry name" value="EFG_III/V"/>
</dbReference>
<dbReference type="SUPFAM" id="SSF54980">
    <property type="entry name" value="EF-G C-terminal domain-like"/>
    <property type="match status" value="2"/>
</dbReference>
<comment type="subcellular location">
    <subcellularLocation>
        <location evidence="7">Cytoplasm</location>
    </subcellularLocation>
</comment>
<accession>A0ABS4JNC1</accession>
<dbReference type="Pfam" id="PF14492">
    <property type="entry name" value="EFG_III"/>
    <property type="match status" value="1"/>
</dbReference>
<dbReference type="Gene3D" id="2.40.30.10">
    <property type="entry name" value="Translation factors"/>
    <property type="match status" value="1"/>
</dbReference>
<dbReference type="Gene3D" id="3.40.50.300">
    <property type="entry name" value="P-loop containing nucleotide triphosphate hydrolases"/>
    <property type="match status" value="1"/>
</dbReference>
<proteinExistence type="inferred from homology"/>
<dbReference type="InterPro" id="IPR041095">
    <property type="entry name" value="EFG_II"/>
</dbReference>
<dbReference type="NCBIfam" id="TIGR00484">
    <property type="entry name" value="EF-G"/>
    <property type="match status" value="1"/>
</dbReference>
<dbReference type="Gene3D" id="3.30.70.240">
    <property type="match status" value="1"/>
</dbReference>
<keyword evidence="6 7" id="KW-0342">GTP-binding</keyword>
<evidence type="ECO:0000256" key="2">
    <source>
        <dbReference type="ARBA" id="ARBA00017872"/>
    </source>
</evidence>
<dbReference type="InterPro" id="IPR005225">
    <property type="entry name" value="Small_GTP-bd"/>
</dbReference>
<evidence type="ECO:0000259" key="8">
    <source>
        <dbReference type="PROSITE" id="PS51722"/>
    </source>
</evidence>
<dbReference type="InterPro" id="IPR005517">
    <property type="entry name" value="Transl_elong_EFG/EF2_IV"/>
</dbReference>
<dbReference type="CDD" id="cd03713">
    <property type="entry name" value="EFG_mtEFG_C"/>
    <property type="match status" value="1"/>
</dbReference>
<sequence>MAREFSLKNTRNIGIMAHIDAGKTTTTERILFYTGRTHKIGEVHEGAATMDWMEQEQERGITITSAATTAQWKGHRVNIIDTPGHVDFTVEVERSLRVLDGAVGVFSAKEGVEPQSETVWRQADRYGVPRIAYVNKMDIIGADFLNVVKDMRDRLQANSVAIQLPIGAENDFVGIIDIVEQKAHMYKDDLGQDIEVVEIPEEFKAQVEELRAELIEKVAELDEELTMKYLEGEEISVAEIKAALRKGVVEVKIFPVICGSSYRNKGVQLMMDAVIDYLPAPTDVPDITGHLDDGTETVRHSSDEEPFSALAFKIMTDPYVGKLTFFRVYSGVLESGSYVLNATKNKRERIGRILQMHANSRQEISIVYCGDIAAAVGLKDTSTGDTLCEEKNPVILESMNFPDPVIEIAVEPKTKADQDKLGVALGKLTEEDPTLRAHTDEETGQTILAGMGELHLDIIIDRMRREFKVETNVGKPQVAYRETFRSPARVEGKFVRQSGGRGQYGHVWVEFEPLEPGTGNTFESKVVGGSVPREYIGPAQQGIEEQMKNGVIAGFPLVDVKATIVDGSYHDVDSNEMAFKIAGSMALKAAKEKCNPVILEPIMKIEVTVPEEYMGDVMGMLSSRRGRIEGMDARGGAQIIRAKVPLSEMFGYSTTLRSGTQGRGVFSMELSHYEEVPKSIQEEIVSKSKGTD</sequence>
<dbReference type="InterPro" id="IPR000640">
    <property type="entry name" value="EFG_V-like"/>
</dbReference>
<dbReference type="PANTHER" id="PTHR43261:SF1">
    <property type="entry name" value="RIBOSOME-RELEASING FACTOR 2, MITOCHONDRIAL"/>
    <property type="match status" value="1"/>
</dbReference>
<dbReference type="SUPFAM" id="SSF52540">
    <property type="entry name" value="P-loop containing nucleoside triphosphate hydrolases"/>
    <property type="match status" value="1"/>
</dbReference>
<evidence type="ECO:0000313" key="10">
    <source>
        <dbReference type="Proteomes" id="UP001519288"/>
    </source>
</evidence>
<protein>
    <recommendedName>
        <fullName evidence="2 7">Elongation factor G</fullName>
        <shortName evidence="7">EF-G</shortName>
    </recommendedName>
</protein>
<dbReference type="Proteomes" id="UP001519288">
    <property type="component" value="Unassembled WGS sequence"/>
</dbReference>
<dbReference type="SUPFAM" id="SSF50447">
    <property type="entry name" value="Translation proteins"/>
    <property type="match status" value="1"/>
</dbReference>
<keyword evidence="4 7" id="KW-0251">Elongation factor</keyword>
<dbReference type="InterPro" id="IPR004161">
    <property type="entry name" value="EFTu-like_2"/>
</dbReference>
<evidence type="ECO:0000313" key="9">
    <source>
        <dbReference type="EMBL" id="MBP2002630.1"/>
    </source>
</evidence>
<dbReference type="PROSITE" id="PS00301">
    <property type="entry name" value="G_TR_1"/>
    <property type="match status" value="1"/>
</dbReference>
<dbReference type="InterPro" id="IPR047872">
    <property type="entry name" value="EFG_IV"/>
</dbReference>
<evidence type="ECO:0000256" key="7">
    <source>
        <dbReference type="HAMAP-Rule" id="MF_00054"/>
    </source>
</evidence>
<comment type="function">
    <text evidence="7">Catalyzes the GTP-dependent ribosomal translocation step during translation elongation. During this step, the ribosome changes from the pre-translocational (PRE) to the post-translocational (POST) state as the newly formed A-site-bound peptidyl-tRNA and P-site-bound deacylated tRNA move to the P and E sites, respectively. Catalyzes the coordinated movement of the two tRNA molecules, the mRNA and conformational changes in the ribosome.</text>
</comment>
<keyword evidence="10" id="KW-1185">Reference proteome</keyword>
<evidence type="ECO:0000256" key="4">
    <source>
        <dbReference type="ARBA" id="ARBA00022768"/>
    </source>
</evidence>
<evidence type="ECO:0000256" key="1">
    <source>
        <dbReference type="ARBA" id="ARBA00005870"/>
    </source>
</evidence>
<dbReference type="CDD" id="cd01434">
    <property type="entry name" value="EFG_mtEFG1_IV"/>
    <property type="match status" value="1"/>
</dbReference>
<organism evidence="9 10">
    <name type="scientific">Paenibacillus shirakamiensis</name>
    <dbReference type="NCBI Taxonomy" id="1265935"/>
    <lineage>
        <taxon>Bacteria</taxon>
        <taxon>Bacillati</taxon>
        <taxon>Bacillota</taxon>
        <taxon>Bacilli</taxon>
        <taxon>Bacillales</taxon>
        <taxon>Paenibacillaceae</taxon>
        <taxon>Paenibacillus</taxon>
    </lineage>
</organism>
<dbReference type="InterPro" id="IPR009000">
    <property type="entry name" value="Transl_B-barrel_sf"/>
</dbReference>
<dbReference type="InterPro" id="IPR014721">
    <property type="entry name" value="Ribsml_uS5_D2-typ_fold_subgr"/>
</dbReference>
<feature type="binding site" evidence="7">
    <location>
        <begin position="135"/>
        <end position="138"/>
    </location>
    <ligand>
        <name>GTP</name>
        <dbReference type="ChEBI" id="CHEBI:37565"/>
    </ligand>
</feature>
<dbReference type="InterPro" id="IPR009022">
    <property type="entry name" value="EFG_III"/>
</dbReference>
<comment type="similarity">
    <text evidence="1 7">Belongs to the TRAFAC class translation factor GTPase superfamily. Classic translation factor GTPase family. EF-G/EF-2 subfamily.</text>
</comment>
<reference evidence="9 10" key="1">
    <citation type="submission" date="2021-03" db="EMBL/GenBank/DDBJ databases">
        <title>Genomic Encyclopedia of Type Strains, Phase IV (KMG-IV): sequencing the most valuable type-strain genomes for metagenomic binning, comparative biology and taxonomic classification.</title>
        <authorList>
            <person name="Goeker M."/>
        </authorList>
    </citation>
    <scope>NUCLEOTIDE SEQUENCE [LARGE SCALE GENOMIC DNA]</scope>
    <source>
        <strain evidence="9 10">DSM 26806</strain>
    </source>
</reference>
<dbReference type="RefSeq" id="WP_209866036.1">
    <property type="nucleotide sequence ID" value="NZ_JAGGLD010000010.1"/>
</dbReference>
<dbReference type="Gene3D" id="3.30.230.10">
    <property type="match status" value="1"/>
</dbReference>
<dbReference type="InterPro" id="IPR035649">
    <property type="entry name" value="EFG_V"/>
</dbReference>
<keyword evidence="3 7" id="KW-0547">Nucleotide-binding</keyword>
<dbReference type="InterPro" id="IPR027417">
    <property type="entry name" value="P-loop_NTPase"/>
</dbReference>
<dbReference type="HAMAP" id="MF_00054_B">
    <property type="entry name" value="EF_G_EF_2_B"/>
    <property type="match status" value="1"/>
</dbReference>
<dbReference type="NCBIfam" id="NF009379">
    <property type="entry name" value="PRK12740.1-3"/>
    <property type="match status" value="1"/>
</dbReference>
<dbReference type="Pfam" id="PF03764">
    <property type="entry name" value="EFG_IV"/>
    <property type="match status" value="1"/>
</dbReference>
<name>A0ABS4JNC1_9BACL</name>
<evidence type="ECO:0000256" key="6">
    <source>
        <dbReference type="ARBA" id="ARBA00023134"/>
    </source>
</evidence>
<dbReference type="InterPro" id="IPR000795">
    <property type="entry name" value="T_Tr_GTP-bd_dom"/>
</dbReference>
<evidence type="ECO:0000256" key="5">
    <source>
        <dbReference type="ARBA" id="ARBA00022917"/>
    </source>
</evidence>
<dbReference type="GO" id="GO:0003746">
    <property type="term" value="F:translation elongation factor activity"/>
    <property type="evidence" value="ECO:0007669"/>
    <property type="project" value="UniProtKB-KW"/>
</dbReference>
<gene>
    <name evidence="7" type="primary">fusA</name>
    <name evidence="9" type="ORF">J2Z69_003737</name>
</gene>
<comment type="caution">
    <text evidence="9">The sequence shown here is derived from an EMBL/GenBank/DDBJ whole genome shotgun (WGS) entry which is preliminary data.</text>
</comment>
<dbReference type="Pfam" id="PF03144">
    <property type="entry name" value="GTP_EFTU_D2"/>
    <property type="match status" value="1"/>
</dbReference>
<evidence type="ECO:0000256" key="3">
    <source>
        <dbReference type="ARBA" id="ARBA00022741"/>
    </source>
</evidence>
<dbReference type="NCBIfam" id="NF009381">
    <property type="entry name" value="PRK12740.1-5"/>
    <property type="match status" value="1"/>
</dbReference>
<keyword evidence="5 7" id="KW-0648">Protein biosynthesis</keyword>
<dbReference type="SMART" id="SM00838">
    <property type="entry name" value="EFG_C"/>
    <property type="match status" value="1"/>
</dbReference>
<feature type="domain" description="Tr-type G" evidence="8">
    <location>
        <begin position="8"/>
        <end position="282"/>
    </location>
</feature>
<feature type="binding site" evidence="7">
    <location>
        <begin position="17"/>
        <end position="24"/>
    </location>
    <ligand>
        <name>GTP</name>
        <dbReference type="ChEBI" id="CHEBI:37565"/>
    </ligand>
</feature>
<dbReference type="PRINTS" id="PR00315">
    <property type="entry name" value="ELONGATNFCT"/>
</dbReference>
<dbReference type="InterPro" id="IPR031157">
    <property type="entry name" value="G_TR_CS"/>
</dbReference>
<dbReference type="Pfam" id="PF00009">
    <property type="entry name" value="GTP_EFTU"/>
    <property type="match status" value="1"/>
</dbReference>
<dbReference type="PROSITE" id="PS51722">
    <property type="entry name" value="G_TR_2"/>
    <property type="match status" value="1"/>
</dbReference>
<dbReference type="InterPro" id="IPR004540">
    <property type="entry name" value="Transl_elong_EFG/EF2"/>
</dbReference>
<keyword evidence="7" id="KW-0963">Cytoplasm</keyword>
<dbReference type="Gene3D" id="3.30.70.870">
    <property type="entry name" value="Elongation Factor G (Translational Gtpase), domain 3"/>
    <property type="match status" value="1"/>
</dbReference>
<dbReference type="CDD" id="cd16262">
    <property type="entry name" value="EFG_III"/>
    <property type="match status" value="1"/>
</dbReference>
<dbReference type="CDD" id="cd04088">
    <property type="entry name" value="EFG_mtEFG_II"/>
    <property type="match status" value="1"/>
</dbReference>
<dbReference type="Pfam" id="PF00679">
    <property type="entry name" value="EFG_C"/>
    <property type="match status" value="1"/>
</dbReference>
<dbReference type="PANTHER" id="PTHR43261">
    <property type="entry name" value="TRANSLATION ELONGATION FACTOR G-RELATED"/>
    <property type="match status" value="1"/>
</dbReference>
<feature type="binding site" evidence="7">
    <location>
        <begin position="81"/>
        <end position="85"/>
    </location>
    <ligand>
        <name>GTP</name>
        <dbReference type="ChEBI" id="CHEBI:37565"/>
    </ligand>
</feature>
<dbReference type="InterPro" id="IPR020568">
    <property type="entry name" value="Ribosomal_Su5_D2-typ_SF"/>
</dbReference>